<comment type="caution">
    <text evidence="2">The sequence shown here is derived from an EMBL/GenBank/DDBJ whole genome shotgun (WGS) entry which is preliminary data.</text>
</comment>
<sequence>MLDQDPEYKQVFEKGVAYGGADNNEGPSNIDITWYAVPLPADIPNGQAEDPEYGNLMQGIGTFRYEVNSESRNAQGETTRLRSTTAKVFN</sequence>
<accession>A0A917PZE2</accession>
<reference evidence="2" key="2">
    <citation type="submission" date="2020-09" db="EMBL/GenBank/DDBJ databases">
        <authorList>
            <person name="Sun Q."/>
            <person name="Ohkuma M."/>
        </authorList>
    </citation>
    <scope>NUCLEOTIDE SEQUENCE</scope>
    <source>
        <strain evidence="2">JCM 30078</strain>
    </source>
</reference>
<feature type="region of interest" description="Disordered" evidence="1">
    <location>
        <begin position="70"/>
        <end position="90"/>
    </location>
</feature>
<reference evidence="2" key="1">
    <citation type="journal article" date="2014" name="Int. J. Syst. Evol. Microbiol.">
        <title>Complete genome sequence of Corynebacterium casei LMG S-19264T (=DSM 44701T), isolated from a smear-ripened cheese.</title>
        <authorList>
            <consortium name="US DOE Joint Genome Institute (JGI-PGF)"/>
            <person name="Walter F."/>
            <person name="Albersmeier A."/>
            <person name="Kalinowski J."/>
            <person name="Ruckert C."/>
        </authorList>
    </citation>
    <scope>NUCLEOTIDE SEQUENCE</scope>
    <source>
        <strain evidence="2">JCM 30078</strain>
    </source>
</reference>
<evidence type="ECO:0000313" key="2">
    <source>
        <dbReference type="EMBL" id="GGK01749.1"/>
    </source>
</evidence>
<dbReference type="Proteomes" id="UP000635983">
    <property type="component" value="Unassembled WGS sequence"/>
</dbReference>
<organism evidence="2 3">
    <name type="scientific">Pseudomonas matsuisoli</name>
    <dbReference type="NCBI Taxonomy" id="1515666"/>
    <lineage>
        <taxon>Bacteria</taxon>
        <taxon>Pseudomonadati</taxon>
        <taxon>Pseudomonadota</taxon>
        <taxon>Gammaproteobacteria</taxon>
        <taxon>Pseudomonadales</taxon>
        <taxon>Pseudomonadaceae</taxon>
        <taxon>Pseudomonas</taxon>
    </lineage>
</organism>
<name>A0A917PZE2_9PSED</name>
<dbReference type="EMBL" id="BMPO01000006">
    <property type="protein sequence ID" value="GGK01749.1"/>
    <property type="molecule type" value="Genomic_DNA"/>
</dbReference>
<proteinExistence type="predicted"/>
<evidence type="ECO:0000313" key="3">
    <source>
        <dbReference type="Proteomes" id="UP000635983"/>
    </source>
</evidence>
<protein>
    <submittedName>
        <fullName evidence="2">Uncharacterized protein</fullName>
    </submittedName>
</protein>
<evidence type="ECO:0000256" key="1">
    <source>
        <dbReference type="SAM" id="MobiDB-lite"/>
    </source>
</evidence>
<dbReference type="AlphaFoldDB" id="A0A917PZE2"/>
<keyword evidence="3" id="KW-1185">Reference proteome</keyword>
<gene>
    <name evidence="2" type="ORF">GCM10009304_29440</name>
</gene>